<organism evidence="2 3">
    <name type="scientific">Ensete ventricosum</name>
    <name type="common">Abyssinian banana</name>
    <name type="synonym">Musa ensete</name>
    <dbReference type="NCBI Taxonomy" id="4639"/>
    <lineage>
        <taxon>Eukaryota</taxon>
        <taxon>Viridiplantae</taxon>
        <taxon>Streptophyta</taxon>
        <taxon>Embryophyta</taxon>
        <taxon>Tracheophyta</taxon>
        <taxon>Spermatophyta</taxon>
        <taxon>Magnoliopsida</taxon>
        <taxon>Liliopsida</taxon>
        <taxon>Zingiberales</taxon>
        <taxon>Musaceae</taxon>
        <taxon>Ensete</taxon>
    </lineage>
</organism>
<dbReference type="AlphaFoldDB" id="A0A426XIZ9"/>
<accession>A0A426XIZ9</accession>
<evidence type="ECO:0000313" key="2">
    <source>
        <dbReference type="EMBL" id="RRT39451.1"/>
    </source>
</evidence>
<feature type="compositionally biased region" description="Basic and acidic residues" evidence="1">
    <location>
        <begin position="199"/>
        <end position="209"/>
    </location>
</feature>
<evidence type="ECO:0000256" key="1">
    <source>
        <dbReference type="SAM" id="MobiDB-lite"/>
    </source>
</evidence>
<feature type="compositionally biased region" description="Basic residues" evidence="1">
    <location>
        <begin position="219"/>
        <end position="236"/>
    </location>
</feature>
<name>A0A426XIZ9_ENSVE</name>
<gene>
    <name evidence="2" type="ORF">B296_00049345</name>
</gene>
<dbReference type="EMBL" id="AMZH03020167">
    <property type="protein sequence ID" value="RRT39451.1"/>
    <property type="molecule type" value="Genomic_DNA"/>
</dbReference>
<sequence length="236" mass="26785">MAAYTVAEVLARLGPMECVRLPTLLLVDKWGLAGKLVVGSSGRLFEMWHMIGSSSWMVASGGKLITSSVPLRLNSRLNRCARVHLYKPCPILLRGTFAPRPSFGYFESPYFPSESSGTPLSYRIELNLVHRYGILNKVHRIKAYCSVRTVCTISIGKWDRRYIGMPHYTVKAPYRSVCTGPVVDRYVDRPLSGGTAKRRSIEGKIDRRRSISAVGDRLRRNREGKKKKKRKRKKEK</sequence>
<proteinExistence type="predicted"/>
<feature type="region of interest" description="Disordered" evidence="1">
    <location>
        <begin position="193"/>
        <end position="236"/>
    </location>
</feature>
<comment type="caution">
    <text evidence="2">The sequence shown here is derived from an EMBL/GenBank/DDBJ whole genome shotgun (WGS) entry which is preliminary data.</text>
</comment>
<evidence type="ECO:0000313" key="3">
    <source>
        <dbReference type="Proteomes" id="UP000287651"/>
    </source>
</evidence>
<protein>
    <submittedName>
        <fullName evidence="2">Uncharacterized protein</fullName>
    </submittedName>
</protein>
<dbReference type="Proteomes" id="UP000287651">
    <property type="component" value="Unassembled WGS sequence"/>
</dbReference>
<reference evidence="2 3" key="1">
    <citation type="journal article" date="2014" name="Agronomy (Basel)">
        <title>A Draft Genome Sequence for Ensete ventricosum, the Drought-Tolerant Tree Against Hunger.</title>
        <authorList>
            <person name="Harrison J."/>
            <person name="Moore K.A."/>
            <person name="Paszkiewicz K."/>
            <person name="Jones T."/>
            <person name="Grant M."/>
            <person name="Ambacheew D."/>
            <person name="Muzemil S."/>
            <person name="Studholme D.J."/>
        </authorList>
    </citation>
    <scope>NUCLEOTIDE SEQUENCE [LARGE SCALE GENOMIC DNA]</scope>
</reference>